<dbReference type="SMART" id="SM00530">
    <property type="entry name" value="HTH_XRE"/>
    <property type="match status" value="1"/>
</dbReference>
<evidence type="ECO:0000259" key="1">
    <source>
        <dbReference type="PROSITE" id="PS50943"/>
    </source>
</evidence>
<gene>
    <name evidence="2" type="ORF">BTR14_01605</name>
</gene>
<dbReference type="SUPFAM" id="SSF47413">
    <property type="entry name" value="lambda repressor-like DNA-binding domains"/>
    <property type="match status" value="1"/>
</dbReference>
<dbReference type="InterPro" id="IPR010982">
    <property type="entry name" value="Lambda_DNA-bd_dom_sf"/>
</dbReference>
<proteinExistence type="predicted"/>
<dbReference type="PROSITE" id="PS50943">
    <property type="entry name" value="HTH_CROC1"/>
    <property type="match status" value="1"/>
</dbReference>
<comment type="caution">
    <text evidence="2">The sequence shown here is derived from an EMBL/GenBank/DDBJ whole genome shotgun (WGS) entry which is preliminary data.</text>
</comment>
<accession>A0ABX3PI54</accession>
<sequence>MRHPLPPELVRAARGLLGWSQQQLADLAGTTVRTINRLENGEAPPSRKLNDTLHDVFESADVQFTAANTDSGVLDGVGVRRKPKYSHQGTKIL</sequence>
<dbReference type="RefSeq" id="WP_081173187.1">
    <property type="nucleotide sequence ID" value="NZ_MSPX01000001.1"/>
</dbReference>
<evidence type="ECO:0000313" key="3">
    <source>
        <dbReference type="Proteomes" id="UP000192652"/>
    </source>
</evidence>
<evidence type="ECO:0000313" key="2">
    <source>
        <dbReference type="EMBL" id="OQP88179.1"/>
    </source>
</evidence>
<dbReference type="InterPro" id="IPR001387">
    <property type="entry name" value="Cro/C1-type_HTH"/>
</dbReference>
<dbReference type="EMBL" id="MSPX01000001">
    <property type="protein sequence ID" value="OQP88179.1"/>
    <property type="molecule type" value="Genomic_DNA"/>
</dbReference>
<organism evidence="2 3">
    <name type="scientific">Xaviernesmea rhizosphaerae</name>
    <dbReference type="NCBI Taxonomy" id="1672749"/>
    <lineage>
        <taxon>Bacteria</taxon>
        <taxon>Pseudomonadati</taxon>
        <taxon>Pseudomonadota</taxon>
        <taxon>Alphaproteobacteria</taxon>
        <taxon>Hyphomicrobiales</taxon>
        <taxon>Rhizobiaceae</taxon>
        <taxon>Rhizobium/Agrobacterium group</taxon>
        <taxon>Xaviernesmea</taxon>
    </lineage>
</organism>
<reference evidence="2 3" key="1">
    <citation type="journal article" date="2017" name="Antonie Van Leeuwenhoek">
        <title>Rhizobium rhizosphaerae sp. nov., a novel species isolated from rice rhizosphere.</title>
        <authorList>
            <person name="Zhao J.J."/>
            <person name="Zhang J."/>
            <person name="Zhang R.J."/>
            <person name="Zhang C.W."/>
            <person name="Yin H.Q."/>
            <person name="Zhang X.X."/>
        </authorList>
    </citation>
    <scope>NUCLEOTIDE SEQUENCE [LARGE SCALE GENOMIC DNA]</scope>
    <source>
        <strain evidence="2 3">RD15</strain>
    </source>
</reference>
<keyword evidence="3" id="KW-1185">Reference proteome</keyword>
<dbReference type="CDD" id="cd00093">
    <property type="entry name" value="HTH_XRE"/>
    <property type="match status" value="1"/>
</dbReference>
<dbReference type="Pfam" id="PF01381">
    <property type="entry name" value="HTH_3"/>
    <property type="match status" value="1"/>
</dbReference>
<dbReference type="Proteomes" id="UP000192652">
    <property type="component" value="Unassembled WGS sequence"/>
</dbReference>
<protein>
    <recommendedName>
        <fullName evidence="1">HTH cro/C1-type domain-containing protein</fullName>
    </recommendedName>
</protein>
<dbReference type="Gene3D" id="1.10.260.40">
    <property type="entry name" value="lambda repressor-like DNA-binding domains"/>
    <property type="match status" value="1"/>
</dbReference>
<feature type="domain" description="HTH cro/C1-type" evidence="1">
    <location>
        <begin position="10"/>
        <end position="64"/>
    </location>
</feature>
<name>A0ABX3PI54_9HYPH</name>